<reference evidence="4 5" key="1">
    <citation type="submission" date="2019-02" db="EMBL/GenBank/DDBJ databases">
        <title>Deep-cultivation of Planctomycetes and their phenomic and genomic characterization uncovers novel biology.</title>
        <authorList>
            <person name="Wiegand S."/>
            <person name="Jogler M."/>
            <person name="Boedeker C."/>
            <person name="Pinto D."/>
            <person name="Vollmers J."/>
            <person name="Rivas-Marin E."/>
            <person name="Kohn T."/>
            <person name="Peeters S.H."/>
            <person name="Heuer A."/>
            <person name="Rast P."/>
            <person name="Oberbeckmann S."/>
            <person name="Bunk B."/>
            <person name="Jeske O."/>
            <person name="Meyerdierks A."/>
            <person name="Storesund J.E."/>
            <person name="Kallscheuer N."/>
            <person name="Luecker S."/>
            <person name="Lage O.M."/>
            <person name="Pohl T."/>
            <person name="Merkel B.J."/>
            <person name="Hornburger P."/>
            <person name="Mueller R.-W."/>
            <person name="Bruemmer F."/>
            <person name="Labrenz M."/>
            <person name="Spormann A.M."/>
            <person name="Op den Camp H."/>
            <person name="Overmann J."/>
            <person name="Amann R."/>
            <person name="Jetten M.S.M."/>
            <person name="Mascher T."/>
            <person name="Medema M.H."/>
            <person name="Devos D.P."/>
            <person name="Kaster A.-K."/>
            <person name="Ovreas L."/>
            <person name="Rohde M."/>
            <person name="Galperin M.Y."/>
            <person name="Jogler C."/>
        </authorList>
    </citation>
    <scope>NUCLEOTIDE SEQUENCE [LARGE SCALE GENOMIC DNA]</scope>
    <source>
        <strain evidence="4 5">Spa11</strain>
    </source>
</reference>
<dbReference type="RefSeq" id="WP_145109647.1">
    <property type="nucleotide sequence ID" value="NZ_CP036349.1"/>
</dbReference>
<dbReference type="GO" id="GO:0005886">
    <property type="term" value="C:plasma membrane"/>
    <property type="evidence" value="ECO:0007669"/>
    <property type="project" value="TreeGrafter"/>
</dbReference>
<sequence>MDFANLADALQANWPVWVVTVTLVVAAVIDGLQLKVPNWITFPMILSGWVYSYTLSEYPGWEGLVYSLIGTVVGLALLLPAYAIGGMGAGDVKLMAGIGAWVWGTHTAYSFAVTAIVGAVIAVGMVVYKNRWDKHHGQFWSILNEILTIKDPDQLAAIAKERKPRMMLLPYGIPIAIGTIAYFAWAGMLV</sequence>
<evidence type="ECO:0000313" key="4">
    <source>
        <dbReference type="EMBL" id="QDV73154.1"/>
    </source>
</evidence>
<dbReference type="PANTHER" id="PTHR30487:SF0">
    <property type="entry name" value="PREPILIN LEADER PEPTIDASE_N-METHYLTRANSFERASE-RELATED"/>
    <property type="match status" value="1"/>
</dbReference>
<dbReference type="GO" id="GO:0006465">
    <property type="term" value="P:signal peptide processing"/>
    <property type="evidence" value="ECO:0007669"/>
    <property type="project" value="TreeGrafter"/>
</dbReference>
<dbReference type="Proteomes" id="UP000316426">
    <property type="component" value="Chromosome"/>
</dbReference>
<name>A0A518K5T4_9BACT</name>
<accession>A0A518K5T4</accession>
<evidence type="ECO:0000256" key="2">
    <source>
        <dbReference type="SAM" id="Phobius"/>
    </source>
</evidence>
<feature type="transmembrane region" description="Helical" evidence="2">
    <location>
        <begin position="63"/>
        <end position="88"/>
    </location>
</feature>
<comment type="similarity">
    <text evidence="1">Belongs to the peptidase A24 family.</text>
</comment>
<feature type="domain" description="Prepilin type IV endopeptidase peptidase" evidence="3">
    <location>
        <begin position="17"/>
        <end position="123"/>
    </location>
</feature>
<organism evidence="4 5">
    <name type="scientific">Botrimarina mediterranea</name>
    <dbReference type="NCBI Taxonomy" id="2528022"/>
    <lineage>
        <taxon>Bacteria</taxon>
        <taxon>Pseudomonadati</taxon>
        <taxon>Planctomycetota</taxon>
        <taxon>Planctomycetia</taxon>
        <taxon>Pirellulales</taxon>
        <taxon>Lacipirellulaceae</taxon>
        <taxon>Botrimarina</taxon>
    </lineage>
</organism>
<keyword evidence="2" id="KW-1133">Transmembrane helix</keyword>
<feature type="transmembrane region" description="Helical" evidence="2">
    <location>
        <begin position="168"/>
        <end position="188"/>
    </location>
</feature>
<evidence type="ECO:0000259" key="3">
    <source>
        <dbReference type="Pfam" id="PF01478"/>
    </source>
</evidence>
<dbReference type="PANTHER" id="PTHR30487">
    <property type="entry name" value="TYPE 4 PREPILIN-LIKE PROTEINS LEADER PEPTIDE-PROCESSING ENZYME"/>
    <property type="match status" value="1"/>
</dbReference>
<protein>
    <submittedName>
        <fullName evidence="4">Type IV leader peptidase family protein</fullName>
    </submittedName>
</protein>
<feature type="transmembrane region" description="Helical" evidence="2">
    <location>
        <begin position="39"/>
        <end position="56"/>
    </location>
</feature>
<dbReference type="InterPro" id="IPR050882">
    <property type="entry name" value="Prepilin_peptidase/N-MTase"/>
</dbReference>
<dbReference type="Pfam" id="PF01478">
    <property type="entry name" value="Peptidase_A24"/>
    <property type="match status" value="1"/>
</dbReference>
<evidence type="ECO:0000256" key="1">
    <source>
        <dbReference type="ARBA" id="ARBA00005801"/>
    </source>
</evidence>
<keyword evidence="2" id="KW-0812">Transmembrane</keyword>
<proteinExistence type="inferred from homology"/>
<dbReference type="AlphaFoldDB" id="A0A518K5T4"/>
<feature type="transmembrane region" description="Helical" evidence="2">
    <location>
        <begin position="108"/>
        <end position="128"/>
    </location>
</feature>
<dbReference type="GO" id="GO:0004190">
    <property type="term" value="F:aspartic-type endopeptidase activity"/>
    <property type="evidence" value="ECO:0007669"/>
    <property type="project" value="InterPro"/>
</dbReference>
<dbReference type="EMBL" id="CP036349">
    <property type="protein sequence ID" value="QDV73154.1"/>
    <property type="molecule type" value="Genomic_DNA"/>
</dbReference>
<dbReference type="Gene3D" id="1.20.120.1220">
    <property type="match status" value="1"/>
</dbReference>
<dbReference type="InterPro" id="IPR000045">
    <property type="entry name" value="Prepilin_IV_endopep_pep"/>
</dbReference>
<evidence type="ECO:0000313" key="5">
    <source>
        <dbReference type="Proteomes" id="UP000316426"/>
    </source>
</evidence>
<keyword evidence="2" id="KW-0472">Membrane</keyword>
<gene>
    <name evidence="4" type="ORF">Spa11_13470</name>
</gene>
<feature type="transmembrane region" description="Helical" evidence="2">
    <location>
        <begin position="12"/>
        <end position="33"/>
    </location>
</feature>
<dbReference type="KEGG" id="bmei:Spa11_13470"/>
<keyword evidence="5" id="KW-1185">Reference proteome</keyword>